<feature type="domain" description="N-acetyltransferase" evidence="4">
    <location>
        <begin position="1"/>
        <end position="165"/>
    </location>
</feature>
<keyword evidence="1 5" id="KW-0808">Transferase</keyword>
<dbReference type="AlphaFoldDB" id="A0A327YZ55"/>
<keyword evidence="5" id="KW-0687">Ribonucleoprotein</keyword>
<evidence type="ECO:0000256" key="3">
    <source>
        <dbReference type="ARBA" id="ARBA00038502"/>
    </source>
</evidence>
<dbReference type="PANTHER" id="PTHR43792:SF8">
    <property type="entry name" value="[RIBOSOMAL PROTEIN US5]-ALANINE N-ACETYLTRANSFERASE"/>
    <property type="match status" value="1"/>
</dbReference>
<reference evidence="5 6" key="1">
    <citation type="submission" date="2018-06" db="EMBL/GenBank/DDBJ databases">
        <title>Genomic Encyclopedia of Type Strains, Phase III (KMG-III): the genomes of soil and plant-associated and newly described type strains.</title>
        <authorList>
            <person name="Whitman W."/>
        </authorList>
    </citation>
    <scope>NUCLEOTIDE SEQUENCE [LARGE SCALE GENOMIC DNA]</scope>
    <source>
        <strain evidence="5 6">CGMCC 4.7090</strain>
    </source>
</reference>
<evidence type="ECO:0000313" key="5">
    <source>
        <dbReference type="EMBL" id="RAK26917.1"/>
    </source>
</evidence>
<dbReference type="Pfam" id="PF13302">
    <property type="entry name" value="Acetyltransf_3"/>
    <property type="match status" value="1"/>
</dbReference>
<dbReference type="GO" id="GO:0005737">
    <property type="term" value="C:cytoplasm"/>
    <property type="evidence" value="ECO:0007669"/>
    <property type="project" value="TreeGrafter"/>
</dbReference>
<accession>A0A327YZ55</accession>
<gene>
    <name evidence="5" type="ORF">B0I29_12574</name>
</gene>
<dbReference type="InterPro" id="IPR000182">
    <property type="entry name" value="GNAT_dom"/>
</dbReference>
<keyword evidence="2" id="KW-0012">Acyltransferase</keyword>
<keyword evidence="5" id="KW-0689">Ribosomal protein</keyword>
<protein>
    <submittedName>
        <fullName evidence="5">[SSU ribosomal protein S5P]-alanine acetyltransferase</fullName>
    </submittedName>
</protein>
<name>A0A327YZ55_9ACTN</name>
<evidence type="ECO:0000256" key="1">
    <source>
        <dbReference type="ARBA" id="ARBA00022679"/>
    </source>
</evidence>
<dbReference type="InterPro" id="IPR051531">
    <property type="entry name" value="N-acetyltransferase"/>
</dbReference>
<dbReference type="SUPFAM" id="SSF55729">
    <property type="entry name" value="Acyl-CoA N-acyltransferases (Nat)"/>
    <property type="match status" value="1"/>
</dbReference>
<dbReference type="PROSITE" id="PS51186">
    <property type="entry name" value="GNAT"/>
    <property type="match status" value="1"/>
</dbReference>
<organism evidence="5 6">
    <name type="scientific">Actinoplanes lutulentus</name>
    <dbReference type="NCBI Taxonomy" id="1287878"/>
    <lineage>
        <taxon>Bacteria</taxon>
        <taxon>Bacillati</taxon>
        <taxon>Actinomycetota</taxon>
        <taxon>Actinomycetes</taxon>
        <taxon>Micromonosporales</taxon>
        <taxon>Micromonosporaceae</taxon>
        <taxon>Actinoplanes</taxon>
    </lineage>
</organism>
<evidence type="ECO:0000259" key="4">
    <source>
        <dbReference type="PROSITE" id="PS51186"/>
    </source>
</evidence>
<dbReference type="PANTHER" id="PTHR43792">
    <property type="entry name" value="GNAT FAMILY, PUTATIVE (AFU_ORTHOLOGUE AFUA_3G00765)-RELATED-RELATED"/>
    <property type="match status" value="1"/>
</dbReference>
<comment type="similarity">
    <text evidence="3">Belongs to the acetyltransferase family. RimJ subfamily.</text>
</comment>
<sequence length="169" mass="18681">MIRPVTIEDAGALAGLLTVNRAYLAPWDPIRDESYYTEAGQLKIISDTLRAGNTYPYVIVEDGKIVGRVNLNNVVRGPFLSASLGYWVGESTAGRGVATAAVTAAVKKAFTEHGLHRVEAGTLTHNVRSQRVLERNGFTRFGVAPRYLKIAGEWQDHILFQRLNEPDRM</sequence>
<dbReference type="Gene3D" id="3.40.630.30">
    <property type="match status" value="1"/>
</dbReference>
<keyword evidence="6" id="KW-1185">Reference proteome</keyword>
<dbReference type="GO" id="GO:0005840">
    <property type="term" value="C:ribosome"/>
    <property type="evidence" value="ECO:0007669"/>
    <property type="project" value="UniProtKB-KW"/>
</dbReference>
<dbReference type="Proteomes" id="UP000249341">
    <property type="component" value="Unassembled WGS sequence"/>
</dbReference>
<dbReference type="GO" id="GO:0008999">
    <property type="term" value="F:protein-N-terminal-alanine acetyltransferase activity"/>
    <property type="evidence" value="ECO:0007669"/>
    <property type="project" value="TreeGrafter"/>
</dbReference>
<dbReference type="RefSeq" id="WP_111654284.1">
    <property type="nucleotide sequence ID" value="NZ_JACHWI010000002.1"/>
</dbReference>
<comment type="caution">
    <text evidence="5">The sequence shown here is derived from an EMBL/GenBank/DDBJ whole genome shotgun (WGS) entry which is preliminary data.</text>
</comment>
<dbReference type="InterPro" id="IPR016181">
    <property type="entry name" value="Acyl_CoA_acyltransferase"/>
</dbReference>
<dbReference type="EMBL" id="QLMJ01000025">
    <property type="protein sequence ID" value="RAK26917.1"/>
    <property type="molecule type" value="Genomic_DNA"/>
</dbReference>
<proteinExistence type="inferred from homology"/>
<dbReference type="OrthoDB" id="5242221at2"/>
<evidence type="ECO:0000256" key="2">
    <source>
        <dbReference type="ARBA" id="ARBA00023315"/>
    </source>
</evidence>
<evidence type="ECO:0000313" key="6">
    <source>
        <dbReference type="Proteomes" id="UP000249341"/>
    </source>
</evidence>